<accession>B4DB86</accession>
<dbReference type="STRING" id="497964.CfE428DRAFT_6177"/>
<name>B4DB86_9BACT</name>
<dbReference type="PANTHER" id="PTHR33546:SF1">
    <property type="entry name" value="LARGE, MULTIFUNCTIONAL SECRETED PROTEIN"/>
    <property type="match status" value="1"/>
</dbReference>
<protein>
    <submittedName>
        <fullName evidence="6">Membrane-bound dehydrogenase domain protein</fullName>
    </submittedName>
</protein>
<dbReference type="InParanoid" id="B4DB86"/>
<dbReference type="Pfam" id="PF23500">
    <property type="entry name" value="DUF7133"/>
    <property type="match status" value="1"/>
</dbReference>
<dbReference type="NCBIfam" id="TIGR02603">
    <property type="entry name" value="CxxCH_TIGR02603"/>
    <property type="match status" value="1"/>
</dbReference>
<evidence type="ECO:0000256" key="3">
    <source>
        <dbReference type="ARBA" id="ARBA00023004"/>
    </source>
</evidence>
<dbReference type="InterPro" id="IPR036909">
    <property type="entry name" value="Cyt_c-like_dom_sf"/>
</dbReference>
<organism evidence="6 7">
    <name type="scientific">Chthoniobacter flavus Ellin428</name>
    <dbReference type="NCBI Taxonomy" id="497964"/>
    <lineage>
        <taxon>Bacteria</taxon>
        <taxon>Pseudomonadati</taxon>
        <taxon>Verrucomicrobiota</taxon>
        <taxon>Spartobacteria</taxon>
        <taxon>Chthoniobacterales</taxon>
        <taxon>Chthoniobacteraceae</taxon>
        <taxon>Chthoniobacter</taxon>
    </lineage>
</organism>
<gene>
    <name evidence="6" type="ORF">CfE428DRAFT_6177</name>
</gene>
<dbReference type="Pfam" id="PF00034">
    <property type="entry name" value="Cytochrom_C"/>
    <property type="match status" value="1"/>
</dbReference>
<sequence>MLRYPKNGARLAADTVKSFDLQPGFQARAIASEPLITKPIAMQWDARGRLWIAETPEYPNGRRPLVTDAWKETGVLVPGKYDRPARDRISILSEPDAQGMFTRKTVFYEGLELVTGFCLYGDGVIAVHQPDIVFIHGEGAAQKVERLYTGFTPGDTHFVANHMIVAPDGWIYTDTGSGPDVSSVIHPEVKAHLSSGMFRFKPDGSAIEQVSSKGGNSFGGEVTSNGELFFGQATSGNPVQHVVLPEWILNKGKAGKAVSAESVINQRKVIRPDMPDRAPFMQIDVVGGYSSACASTVYEAGAWPAEWNNTVFCTEPILDIIHCEKLVATGPTFTGEPVPTDREWLRAHDFWFFPVDVEFGPDGAMYVLDFYCPVVAHSDTRGPLHSKSGASVRPDRDHYFGRIYRIQNDAAKPLVMPDLTQADAPTLVKAFLDPNKLTRFTAHRLLMDRADAASVIPQLTAMAEGEKFAPARILALWALERLNRLTPQTLRAALKSDDADVRKSALLVAEALGEKSTVDVTALLNDADARVRLLALRAISSSPLTPETAASLLTALPKLNDDWSRSAATAAASSNAGPVLEAALAMHGAPSNALLDLAGSLASSLSEKDGSAALARVIIAASKAAPEAEPLALTVLESAAKKMPPAPADTTGLNDALKTLLASPTGLSTSALPFAVAWDTTGALKASLPGLIDPKLKNLTEAKMSDDARAVEIRGLVHSRAADARILPAVLNFVNAPGQLGLDAIAALTATGDPALGKPLVAKLPELTSTAQTALFDALTTRSEWANDILDALEAKDIKPALLGPARLSKLRLHPDPAVARRAAKSISELGSGTNPAKDEIIAKLLPEIESKPGDVEKGKAAFTTTCAICHKFNGQGQDVGPVLDGMGVHGTNELLIHIIDPSRVVDNEHRTWSIALKDGTYAVGIIARENENTLTLHLPGGASQDIKIADIKSRQDTGLSLMPEGFESLGADTLRDILAYLRGGNAKYRALNLDSVFTTDTLQGLYNSRAAKDDTVQPKHYGVVTVEGVPFALPDPSTTPTGGNAIVLKNSEHNETYAGTMPQRVEIPVGYPIGNLHFLGGVAGWGGRPDSHKPAMKVSIEHADGQKQVEELYTGDVFIDYPSGEDVPGSKRAEGVVKKHHVRYFSLPVTDRSPVTKIVLESYLNGISPTTLAITTDNESPLPRKK</sequence>
<evidence type="ECO:0000256" key="4">
    <source>
        <dbReference type="PROSITE-ProRule" id="PRU00433"/>
    </source>
</evidence>
<dbReference type="InterPro" id="IPR013427">
    <property type="entry name" value="Haem-bd_dom_put"/>
</dbReference>
<keyword evidence="1 4" id="KW-0349">Heme</keyword>
<dbReference type="GO" id="GO:0009055">
    <property type="term" value="F:electron transfer activity"/>
    <property type="evidence" value="ECO:0007669"/>
    <property type="project" value="InterPro"/>
</dbReference>
<dbReference type="InterPro" id="IPR011042">
    <property type="entry name" value="6-blade_b-propeller_TolB-like"/>
</dbReference>
<dbReference type="GO" id="GO:0046872">
    <property type="term" value="F:metal ion binding"/>
    <property type="evidence" value="ECO:0007669"/>
    <property type="project" value="UniProtKB-KW"/>
</dbReference>
<comment type="caution">
    <text evidence="6">The sequence shown here is derived from an EMBL/GenBank/DDBJ whole genome shotgun (WGS) entry which is preliminary data.</text>
</comment>
<dbReference type="SUPFAM" id="SSF63829">
    <property type="entry name" value="Calcium-dependent phosphotriesterase"/>
    <property type="match status" value="1"/>
</dbReference>
<proteinExistence type="predicted"/>
<dbReference type="AlphaFoldDB" id="B4DB86"/>
<dbReference type="EMBL" id="ABVL01000036">
    <property type="protein sequence ID" value="EDY16274.1"/>
    <property type="molecule type" value="Genomic_DNA"/>
</dbReference>
<dbReference type="eggNOG" id="COG1413">
    <property type="taxonomic scope" value="Bacteria"/>
</dbReference>
<dbReference type="Proteomes" id="UP000005824">
    <property type="component" value="Unassembled WGS sequence"/>
</dbReference>
<feature type="domain" description="Cytochrome c" evidence="5">
    <location>
        <begin position="854"/>
        <end position="986"/>
    </location>
</feature>
<evidence type="ECO:0000313" key="6">
    <source>
        <dbReference type="EMBL" id="EDY16274.1"/>
    </source>
</evidence>
<dbReference type="Gene3D" id="1.10.760.10">
    <property type="entry name" value="Cytochrome c-like domain"/>
    <property type="match status" value="1"/>
</dbReference>
<dbReference type="NCBIfam" id="TIGR02604">
    <property type="entry name" value="Piru_Ver_Nterm"/>
    <property type="match status" value="1"/>
</dbReference>
<dbReference type="GO" id="GO:0020037">
    <property type="term" value="F:heme binding"/>
    <property type="evidence" value="ECO:0007669"/>
    <property type="project" value="InterPro"/>
</dbReference>
<dbReference type="PROSITE" id="PS51007">
    <property type="entry name" value="CYTC"/>
    <property type="match status" value="1"/>
</dbReference>
<reference evidence="6 7" key="1">
    <citation type="journal article" date="2011" name="J. Bacteriol.">
        <title>Genome sequence of Chthoniobacter flavus Ellin428, an aerobic heterotrophic soil bacterium.</title>
        <authorList>
            <person name="Kant R."/>
            <person name="van Passel M.W."/>
            <person name="Palva A."/>
            <person name="Lucas S."/>
            <person name="Lapidus A."/>
            <person name="Glavina Del Rio T."/>
            <person name="Dalin E."/>
            <person name="Tice H."/>
            <person name="Bruce D."/>
            <person name="Goodwin L."/>
            <person name="Pitluck S."/>
            <person name="Larimer F.W."/>
            <person name="Land M.L."/>
            <person name="Hauser L."/>
            <person name="Sangwan P."/>
            <person name="de Vos W.M."/>
            <person name="Janssen P.H."/>
            <person name="Smidt H."/>
        </authorList>
    </citation>
    <scope>NUCLEOTIDE SEQUENCE [LARGE SCALE GENOMIC DNA]</scope>
    <source>
        <strain evidence="6 7">Ellin428</strain>
    </source>
</reference>
<keyword evidence="2 4" id="KW-0479">Metal-binding</keyword>
<evidence type="ECO:0000256" key="1">
    <source>
        <dbReference type="ARBA" id="ARBA00022617"/>
    </source>
</evidence>
<evidence type="ECO:0000259" key="5">
    <source>
        <dbReference type="PROSITE" id="PS51007"/>
    </source>
</evidence>
<dbReference type="PANTHER" id="PTHR33546">
    <property type="entry name" value="LARGE, MULTIFUNCTIONAL SECRETED PROTEIN-RELATED"/>
    <property type="match status" value="1"/>
</dbReference>
<evidence type="ECO:0000256" key="2">
    <source>
        <dbReference type="ARBA" id="ARBA00022723"/>
    </source>
</evidence>
<dbReference type="InterPro" id="IPR009056">
    <property type="entry name" value="Cyt_c-like_dom"/>
</dbReference>
<evidence type="ECO:0000313" key="7">
    <source>
        <dbReference type="Proteomes" id="UP000005824"/>
    </source>
</evidence>
<dbReference type="InterPro" id="IPR016024">
    <property type="entry name" value="ARM-type_fold"/>
</dbReference>
<dbReference type="Gene3D" id="2.120.10.30">
    <property type="entry name" value="TolB, C-terminal domain"/>
    <property type="match status" value="1"/>
</dbReference>
<dbReference type="SUPFAM" id="SSF48371">
    <property type="entry name" value="ARM repeat"/>
    <property type="match status" value="1"/>
</dbReference>
<dbReference type="Gene3D" id="1.25.10.10">
    <property type="entry name" value="Leucine-rich Repeat Variant"/>
    <property type="match status" value="1"/>
</dbReference>
<keyword evidence="3 4" id="KW-0408">Iron</keyword>
<dbReference type="InterPro" id="IPR013428">
    <property type="entry name" value="Membrane-bound_put_N"/>
</dbReference>
<dbReference type="SUPFAM" id="SSF46626">
    <property type="entry name" value="Cytochrome c"/>
    <property type="match status" value="1"/>
</dbReference>
<dbReference type="eggNOG" id="COG2133">
    <property type="taxonomic scope" value="Bacteria"/>
</dbReference>
<keyword evidence="7" id="KW-1185">Reference proteome</keyword>
<dbReference type="InterPro" id="IPR055557">
    <property type="entry name" value="DUF7133"/>
</dbReference>
<dbReference type="InterPro" id="IPR011989">
    <property type="entry name" value="ARM-like"/>
</dbReference>